<dbReference type="EMBL" id="MZ556267">
    <property type="protein sequence ID" value="UBJ25991.1"/>
    <property type="molecule type" value="Genomic_RNA"/>
</dbReference>
<proteinExistence type="predicted"/>
<organism evidence="1">
    <name type="scientific">Sichuan mosquito tombus-like virus</name>
    <dbReference type="NCBI Taxonomy" id="2864009"/>
    <lineage>
        <taxon>Viruses</taxon>
        <taxon>Riboviria</taxon>
        <taxon>Orthornavirae</taxon>
        <taxon>Kitrinoviricota</taxon>
        <taxon>Tolucaviricetes</taxon>
        <taxon>Tolivirales</taxon>
        <taxon>Tombusviridae</taxon>
    </lineage>
</organism>
<protein>
    <submittedName>
        <fullName evidence="1">Uncharacterized protein</fullName>
    </submittedName>
</protein>
<sequence>MKYQFNWIGKHVKNWLQESFNCSLPQGAFIQILRTLWEYHSGQWNDEGAHLLSLFPQSFNKETAGLLAKYLLSTQGHEASYREWAARVLPIASRAHWETLAFGQRVDRNSYWGKISNKEANAMLAWVRSSGKIDFTAPGKASKWADKAVSSSEDGYKISLIFAYKRGTQRVPIEQNFESEQKPTRRGSNLQHNARRFGRWALQSTGPELERARGVWSRSRPYFREVVFELYGGEVDEWLNGGCGSQA</sequence>
<name>A0A8K1HJA0_9TOMB</name>
<accession>A0A8K1HJA0</accession>
<reference evidence="1" key="1">
    <citation type="submission" date="2021-07" db="EMBL/GenBank/DDBJ databases">
        <title>Communication and adaptive evolution of viruses within giant pandas and their associated organisms in a local ecological environment.</title>
        <authorList>
            <person name="Zhao M."/>
            <person name="Liu S."/>
            <person name="Zhang W."/>
        </authorList>
    </citation>
    <scope>NUCLEOTIDE SEQUENCE</scope>
    <source>
        <strain evidence="1">Mos090tom19-10</strain>
    </source>
</reference>
<evidence type="ECO:0000313" key="1">
    <source>
        <dbReference type="EMBL" id="UBJ25991.1"/>
    </source>
</evidence>